<comment type="caution">
    <text evidence="5">The sequence shown here is derived from an EMBL/GenBank/DDBJ whole genome shotgun (WGS) entry which is preliminary data.</text>
</comment>
<dbReference type="UniPathway" id="UPA00079"/>
<evidence type="ECO:0000256" key="1">
    <source>
        <dbReference type="ARBA" id="ARBA00004863"/>
    </source>
</evidence>
<evidence type="ECO:0000256" key="4">
    <source>
        <dbReference type="HAMAP-Rule" id="MF_00995"/>
    </source>
</evidence>
<evidence type="ECO:0000256" key="3">
    <source>
        <dbReference type="ARBA" id="ARBA00023239"/>
    </source>
</evidence>
<comment type="similarity">
    <text evidence="4">Belongs to the MqnA/MqnD family. MqnA subfamily.</text>
</comment>
<name>A0A2H0LSR6_9BACT</name>
<dbReference type="EC" id="4.2.1.151" evidence="4"/>
<comment type="catalytic activity">
    <reaction evidence="4">
        <text>chorismate = 3-[(1-carboxyvinyl)-oxy]benzoate + H2O</text>
        <dbReference type="Rhea" id="RHEA:40051"/>
        <dbReference type="ChEBI" id="CHEBI:15377"/>
        <dbReference type="ChEBI" id="CHEBI:29748"/>
        <dbReference type="ChEBI" id="CHEBI:76981"/>
        <dbReference type="EC" id="4.2.1.151"/>
    </reaction>
</comment>
<organism evidence="5 6">
    <name type="scientific">Candidatus Abzuiibacterium crystallinum</name>
    <dbReference type="NCBI Taxonomy" id="1974748"/>
    <lineage>
        <taxon>Bacteria</taxon>
        <taxon>Pseudomonadati</taxon>
        <taxon>Candidatus Omnitrophota</taxon>
        <taxon>Candidatus Abzuiibacterium</taxon>
    </lineage>
</organism>
<keyword evidence="2 4" id="KW-0474">Menaquinone biosynthesis</keyword>
<protein>
    <recommendedName>
        <fullName evidence="4">Chorismate dehydratase</fullName>
        <ecNumber evidence="4">4.2.1.151</ecNumber>
    </recommendedName>
    <alternativeName>
        <fullName evidence="4">Menaquinone biosynthetic enzyme MqnA</fullName>
    </alternativeName>
</protein>
<gene>
    <name evidence="4" type="primary">mqnA</name>
    <name evidence="5" type="ORF">COV74_00865</name>
</gene>
<dbReference type="SUPFAM" id="SSF53850">
    <property type="entry name" value="Periplasmic binding protein-like II"/>
    <property type="match status" value="1"/>
</dbReference>
<proteinExistence type="inferred from homology"/>
<dbReference type="GO" id="GO:0009234">
    <property type="term" value="P:menaquinone biosynthetic process"/>
    <property type="evidence" value="ECO:0007669"/>
    <property type="project" value="UniProtKB-UniRule"/>
</dbReference>
<comment type="function">
    <text evidence="4">Catalyzes the dehydration of chorismate into 3-[(1-carboxyvinyl)oxy]benzoate, a step in the biosynthesis of menaquinone (MK, vitamin K2).</text>
</comment>
<evidence type="ECO:0000313" key="6">
    <source>
        <dbReference type="Proteomes" id="UP000230859"/>
    </source>
</evidence>
<dbReference type="CDD" id="cd13634">
    <property type="entry name" value="PBP2_Sco4506"/>
    <property type="match status" value="1"/>
</dbReference>
<keyword evidence="3 4" id="KW-0456">Lyase</keyword>
<evidence type="ECO:0000313" key="5">
    <source>
        <dbReference type="EMBL" id="PIQ87406.1"/>
    </source>
</evidence>
<dbReference type="HAMAP" id="MF_00995">
    <property type="entry name" value="MqnA"/>
    <property type="match status" value="1"/>
</dbReference>
<dbReference type="GO" id="GO:0016836">
    <property type="term" value="F:hydro-lyase activity"/>
    <property type="evidence" value="ECO:0007669"/>
    <property type="project" value="UniProtKB-UniRule"/>
</dbReference>
<comment type="pathway">
    <text evidence="1 4">Quinol/quinone metabolism; menaquinone biosynthesis.</text>
</comment>
<dbReference type="PANTHER" id="PTHR37690:SF1">
    <property type="entry name" value="CHORISMATE DEHYDRATASE"/>
    <property type="match status" value="1"/>
</dbReference>
<dbReference type="EMBL" id="PCVY01000011">
    <property type="protein sequence ID" value="PIQ87406.1"/>
    <property type="molecule type" value="Genomic_DNA"/>
</dbReference>
<accession>A0A2H0LSR6</accession>
<dbReference type="Gene3D" id="3.40.190.10">
    <property type="entry name" value="Periplasmic binding protein-like II"/>
    <property type="match status" value="2"/>
</dbReference>
<dbReference type="InterPro" id="IPR003773">
    <property type="entry name" value="Menaquinone_biosynth"/>
</dbReference>
<reference evidence="5 6" key="1">
    <citation type="submission" date="2017-09" db="EMBL/GenBank/DDBJ databases">
        <title>Depth-based differentiation of microbial function through sediment-hosted aquifers and enrichment of novel symbionts in the deep terrestrial subsurface.</title>
        <authorList>
            <person name="Probst A.J."/>
            <person name="Ladd B."/>
            <person name="Jarett J.K."/>
            <person name="Geller-Mcgrath D.E."/>
            <person name="Sieber C.M."/>
            <person name="Emerson J.B."/>
            <person name="Anantharaman K."/>
            <person name="Thomas B.C."/>
            <person name="Malmstrom R."/>
            <person name="Stieglmeier M."/>
            <person name="Klingl A."/>
            <person name="Woyke T."/>
            <person name="Ryan C.M."/>
            <person name="Banfield J.F."/>
        </authorList>
    </citation>
    <scope>NUCLEOTIDE SEQUENCE [LARGE SCALE GENOMIC DNA]</scope>
    <source>
        <strain evidence="5">CG11_big_fil_rev_8_21_14_0_20_45_26</strain>
    </source>
</reference>
<sequence>MPTTVETKKLKIGRISYLNTLPFYFELFQTGDVCVTQNGYPAQINQWMQEGAIDIAPISSLEYGRHPDAYYLLPGVSIGARRHSGSVLLFSREPIERLKSQPIAVSEESYSSQILLKILLAKRFHSDHQFIPLSGTIDSMLEAAPACLAIGDKALFYRSSNFCYKYDLSEWWYEWTGLPFCFAVWAVRREACQENAAAVRSFSDQLKVSLERNLNQLPVLIEKELNLSIADEKYALVYSYLSQLSNHLNEEMQTGLKRFFELACEINAIEKVPPLEFIQEFAA</sequence>
<dbReference type="Proteomes" id="UP000230859">
    <property type="component" value="Unassembled WGS sequence"/>
</dbReference>
<dbReference type="Pfam" id="PF02621">
    <property type="entry name" value="VitK2_biosynth"/>
    <property type="match status" value="1"/>
</dbReference>
<dbReference type="InterPro" id="IPR030868">
    <property type="entry name" value="MqnA"/>
</dbReference>
<evidence type="ECO:0000256" key="2">
    <source>
        <dbReference type="ARBA" id="ARBA00022428"/>
    </source>
</evidence>
<dbReference type="AlphaFoldDB" id="A0A2H0LSR6"/>
<dbReference type="PANTHER" id="PTHR37690">
    <property type="entry name" value="CHORISMATE DEHYDRATASE"/>
    <property type="match status" value="1"/>
</dbReference>